<dbReference type="EMBL" id="JACAZH010000008">
    <property type="protein sequence ID" value="KAF7361151.1"/>
    <property type="molecule type" value="Genomic_DNA"/>
</dbReference>
<keyword evidence="4" id="KW-1185">Reference proteome</keyword>
<evidence type="ECO:0000313" key="3">
    <source>
        <dbReference type="EMBL" id="KAF7361151.1"/>
    </source>
</evidence>
<evidence type="ECO:0000256" key="1">
    <source>
        <dbReference type="SAM" id="MobiDB-lite"/>
    </source>
</evidence>
<keyword evidence="2" id="KW-0732">Signal</keyword>
<accession>A0A8H7D6Z0</accession>
<reference evidence="3" key="1">
    <citation type="submission" date="2020-05" db="EMBL/GenBank/DDBJ databases">
        <title>Mycena genomes resolve the evolution of fungal bioluminescence.</title>
        <authorList>
            <person name="Tsai I.J."/>
        </authorList>
    </citation>
    <scope>NUCLEOTIDE SEQUENCE</scope>
    <source>
        <strain evidence="3">160909Yilan</strain>
    </source>
</reference>
<feature type="compositionally biased region" description="Polar residues" evidence="1">
    <location>
        <begin position="128"/>
        <end position="145"/>
    </location>
</feature>
<feature type="chain" id="PRO_5034833854" evidence="2">
    <location>
        <begin position="24"/>
        <end position="490"/>
    </location>
</feature>
<gene>
    <name evidence="3" type="ORF">MSAN_01146900</name>
</gene>
<dbReference type="OrthoDB" id="3051288at2759"/>
<feature type="signal peptide" evidence="2">
    <location>
        <begin position="1"/>
        <end position="23"/>
    </location>
</feature>
<evidence type="ECO:0000313" key="4">
    <source>
        <dbReference type="Proteomes" id="UP000623467"/>
    </source>
</evidence>
<name>A0A8H7D6Z0_9AGAR</name>
<dbReference type="AlphaFoldDB" id="A0A8H7D6Z0"/>
<organism evidence="3 4">
    <name type="scientific">Mycena sanguinolenta</name>
    <dbReference type="NCBI Taxonomy" id="230812"/>
    <lineage>
        <taxon>Eukaryota</taxon>
        <taxon>Fungi</taxon>
        <taxon>Dikarya</taxon>
        <taxon>Basidiomycota</taxon>
        <taxon>Agaricomycotina</taxon>
        <taxon>Agaricomycetes</taxon>
        <taxon>Agaricomycetidae</taxon>
        <taxon>Agaricales</taxon>
        <taxon>Marasmiineae</taxon>
        <taxon>Mycenaceae</taxon>
        <taxon>Mycena</taxon>
    </lineage>
</organism>
<protein>
    <submittedName>
        <fullName evidence="3">Uncharacterized protein</fullName>
    </submittedName>
</protein>
<sequence length="490" mass="53551">MRVLGVFSHPFVLVILPSPSTMAQSPYSNQDSDSIRASVYDVFLELGALDANSRLAEWIFSDPSYVVSNPEEVAPRETIKFVDGFEHGHSFRAVDEVNTELEAKSAASRPSSFARSFGLNFSPKRIGSRSSKTKSIISAPTSLSSGDGYETDEGYQSATSTPRKSRVRAAFRLSTTRPAPVPAESSNKPLPTLPPIRERITLTRTVSSVFRKRSKSPTAETEDDLQQWHEISALSPRIYNPSAENGSALVAPPPSTFLHVPAGPSSFRQVFGAPADTDNDTDNNENLTLALPRTLFRSMSLTKRRFTARARPRSLNLGSEPTSPRLATSLPSTPFVLVASGEANPTPGPQTPFVFISGIDNPTPLNSARRFSDVTSMTAPIYPLSIRALRRSMVFDQLEPSFPTLRHSSSCGSLQAALAASSESPYDIYNQPIPTIQRGKVAPFPSRPVLPQPLSATLAGESRKATIQRYREFSEQLVELTPYKRFAETT</sequence>
<proteinExistence type="predicted"/>
<dbReference type="Proteomes" id="UP000623467">
    <property type="component" value="Unassembled WGS sequence"/>
</dbReference>
<feature type="region of interest" description="Disordered" evidence="1">
    <location>
        <begin position="126"/>
        <end position="194"/>
    </location>
</feature>
<comment type="caution">
    <text evidence="3">The sequence shown here is derived from an EMBL/GenBank/DDBJ whole genome shotgun (WGS) entry which is preliminary data.</text>
</comment>
<evidence type="ECO:0000256" key="2">
    <source>
        <dbReference type="SAM" id="SignalP"/>
    </source>
</evidence>